<feature type="domain" description="Glycosyltransferase 2-like" evidence="1">
    <location>
        <begin position="6"/>
        <end position="162"/>
    </location>
</feature>
<dbReference type="AlphaFoldDB" id="A0A1H5LMJ8"/>
<dbReference type="RefSeq" id="WP_093112646.1">
    <property type="nucleotide sequence ID" value="NZ_FNGG01000002.1"/>
</dbReference>
<evidence type="ECO:0000259" key="1">
    <source>
        <dbReference type="Pfam" id="PF00535"/>
    </source>
</evidence>
<evidence type="ECO:0000313" key="2">
    <source>
        <dbReference type="EMBL" id="SEE77418.1"/>
    </source>
</evidence>
<gene>
    <name evidence="2" type="ORF">SAMN04488034_102319</name>
</gene>
<dbReference type="GO" id="GO:0016740">
    <property type="term" value="F:transferase activity"/>
    <property type="evidence" value="ECO:0007669"/>
    <property type="project" value="UniProtKB-KW"/>
</dbReference>
<dbReference type="InterPro" id="IPR001173">
    <property type="entry name" value="Glyco_trans_2-like"/>
</dbReference>
<dbReference type="SUPFAM" id="SSF53448">
    <property type="entry name" value="Nucleotide-diphospho-sugar transferases"/>
    <property type="match status" value="1"/>
</dbReference>
<proteinExistence type="predicted"/>
<reference evidence="2 3" key="1">
    <citation type="submission" date="2016-10" db="EMBL/GenBank/DDBJ databases">
        <authorList>
            <person name="de Groot N.N."/>
        </authorList>
    </citation>
    <scope>NUCLEOTIDE SEQUENCE [LARGE SCALE GENOMIC DNA]</scope>
    <source>
        <strain evidence="2 3">DSM 23553</strain>
    </source>
</reference>
<name>A0A1H5LMJ8_9FLAO</name>
<dbReference type="STRING" id="390640.SAMN04488034_102319"/>
<dbReference type="Gene3D" id="3.90.550.10">
    <property type="entry name" value="Spore Coat Polysaccharide Biosynthesis Protein SpsA, Chain A"/>
    <property type="match status" value="1"/>
</dbReference>
<dbReference type="PANTHER" id="PTHR43685:SF2">
    <property type="entry name" value="GLYCOSYLTRANSFERASE 2-LIKE DOMAIN-CONTAINING PROTEIN"/>
    <property type="match status" value="1"/>
</dbReference>
<dbReference type="Pfam" id="PF00535">
    <property type="entry name" value="Glycos_transf_2"/>
    <property type="match status" value="1"/>
</dbReference>
<keyword evidence="2" id="KW-0808">Transferase</keyword>
<dbReference type="PANTHER" id="PTHR43685">
    <property type="entry name" value="GLYCOSYLTRANSFERASE"/>
    <property type="match status" value="1"/>
</dbReference>
<accession>A0A1H5LMJ8</accession>
<organism evidence="2 3">
    <name type="scientific">Salinimicrobium catena</name>
    <dbReference type="NCBI Taxonomy" id="390640"/>
    <lineage>
        <taxon>Bacteria</taxon>
        <taxon>Pseudomonadati</taxon>
        <taxon>Bacteroidota</taxon>
        <taxon>Flavobacteriia</taxon>
        <taxon>Flavobacteriales</taxon>
        <taxon>Flavobacteriaceae</taxon>
        <taxon>Salinimicrobium</taxon>
    </lineage>
</organism>
<dbReference type="EMBL" id="FNUG01000002">
    <property type="protein sequence ID" value="SEE77418.1"/>
    <property type="molecule type" value="Genomic_DNA"/>
</dbReference>
<dbReference type="Proteomes" id="UP000199448">
    <property type="component" value="Unassembled WGS sequence"/>
</dbReference>
<keyword evidence="3" id="KW-1185">Reference proteome</keyword>
<sequence length="298" mass="34542">MIDLISVIIPTYNRHHIILDAIKSVENQTYKNWELIVVDDCSTDQTQELLEGRKGLKFIKLPENKGNAGARNEGVKNASGKYIVFLDSDDQMEVNCLELFSELLKNKPETKFAFGGYYILNKETGTKNKKMWKPDPSKSFLRELKIGTGCGLLVQKECFEKIGFFDERLRVAVDTDWLIRLEKEFSYEVIDECLVTVVKHQGERVRNDKSKLLKSYEIILEKNKKDIYSDPSILFKFLYKLQWLNYQSGNLGNGNKFLLRQLKHGVFKLKAFYSFILYNFLPTNIARNIHNKLSGSTI</sequence>
<protein>
    <submittedName>
        <fullName evidence="2">Glycosyltransferase involved in cell wall bisynthesis</fullName>
    </submittedName>
</protein>
<evidence type="ECO:0000313" key="3">
    <source>
        <dbReference type="Proteomes" id="UP000199448"/>
    </source>
</evidence>
<dbReference type="InterPro" id="IPR050834">
    <property type="entry name" value="Glycosyltransf_2"/>
</dbReference>
<dbReference type="InterPro" id="IPR029044">
    <property type="entry name" value="Nucleotide-diphossugar_trans"/>
</dbReference>
<dbReference type="OrthoDB" id="597270at2"/>